<dbReference type="PANTHER" id="PTHR21435">
    <property type="entry name" value="MITOCHONDRIAL IMPORT INNER MEMBRANE TRANSLOCASE SUBUNIT TIM29"/>
    <property type="match status" value="1"/>
</dbReference>
<reference evidence="1" key="1">
    <citation type="submission" date="2021-02" db="EMBL/GenBank/DDBJ databases">
        <authorList>
            <person name="Steward A R."/>
        </authorList>
    </citation>
    <scope>NUCLEOTIDE SEQUENCE</scope>
</reference>
<proteinExistence type="predicted"/>
<dbReference type="GO" id="GO:0045039">
    <property type="term" value="P:protein insertion into mitochondrial inner membrane"/>
    <property type="evidence" value="ECO:0007669"/>
    <property type="project" value="TreeGrafter"/>
</dbReference>
<dbReference type="OrthoDB" id="5970620at2759"/>
<dbReference type="Pfam" id="PF10171">
    <property type="entry name" value="Tim29"/>
    <property type="match status" value="1"/>
</dbReference>
<keyword evidence="2" id="KW-1185">Reference proteome</keyword>
<dbReference type="Proteomes" id="UP000663880">
    <property type="component" value="Unassembled WGS sequence"/>
</dbReference>
<dbReference type="GO" id="GO:0042721">
    <property type="term" value="C:TIM22 mitochondrial import inner membrane insertion complex"/>
    <property type="evidence" value="ECO:0007669"/>
    <property type="project" value="InterPro"/>
</dbReference>
<dbReference type="EMBL" id="CAJOBZ010000009">
    <property type="protein sequence ID" value="CAF4826995.1"/>
    <property type="molecule type" value="Genomic_DNA"/>
</dbReference>
<dbReference type="PANTHER" id="PTHR21435:SF1">
    <property type="entry name" value="MITOCHONDRIAL IMPORT INNER MEMBRANE TRANSLOCASE SUBUNIT TIM29"/>
    <property type="match status" value="1"/>
</dbReference>
<comment type="caution">
    <text evidence="1">The sequence shown here is derived from an EMBL/GenBank/DDBJ whole genome shotgun (WGS) entry which is preliminary data.</text>
</comment>
<dbReference type="AlphaFoldDB" id="A0A821QTM2"/>
<accession>A0A821QTM2</accession>
<dbReference type="InterPro" id="IPR019322">
    <property type="entry name" value="TIMM29"/>
</dbReference>
<organism evidence="1 2">
    <name type="scientific">Pieris macdunnoughi</name>
    <dbReference type="NCBI Taxonomy" id="345717"/>
    <lineage>
        <taxon>Eukaryota</taxon>
        <taxon>Metazoa</taxon>
        <taxon>Ecdysozoa</taxon>
        <taxon>Arthropoda</taxon>
        <taxon>Hexapoda</taxon>
        <taxon>Insecta</taxon>
        <taxon>Pterygota</taxon>
        <taxon>Neoptera</taxon>
        <taxon>Endopterygota</taxon>
        <taxon>Lepidoptera</taxon>
        <taxon>Glossata</taxon>
        <taxon>Ditrysia</taxon>
        <taxon>Papilionoidea</taxon>
        <taxon>Pieridae</taxon>
        <taxon>Pierinae</taxon>
        <taxon>Pieris</taxon>
    </lineage>
</organism>
<protein>
    <recommendedName>
        <fullName evidence="3">Mitochondrial import inner membrane translocase subunit Tim29</fullName>
    </recommendedName>
</protein>
<gene>
    <name evidence="1" type="ORF">PMACD_LOCUS4983</name>
</gene>
<sequence length="188" mass="21923">MLRTLKKTPGLVTNLQNRLVFPEKLKGTIVEKLANYWKNLFIDYKQMLQDLRTDIQDDPRKALKWCTGLTTLYFLAKNNPTETDYKDKAKSITNEVILVSEDCRNTKSIDHLRNIQQSYNEGVLHYVSFGIVSFMYTTDLNDGCDLYKAHCSYLQPKYTSILSKITDVGIMGRWWNIFIKTTNFDVKD</sequence>
<evidence type="ECO:0000313" key="2">
    <source>
        <dbReference type="Proteomes" id="UP000663880"/>
    </source>
</evidence>
<name>A0A821QTM2_9NEOP</name>
<evidence type="ECO:0008006" key="3">
    <source>
        <dbReference type="Google" id="ProtNLM"/>
    </source>
</evidence>
<evidence type="ECO:0000313" key="1">
    <source>
        <dbReference type="EMBL" id="CAF4826995.1"/>
    </source>
</evidence>